<gene>
    <name evidence="3" type="ORF">SD10_25945</name>
</gene>
<dbReference type="STRING" id="1379870.SD10_25945"/>
<name>A0A0E3ZYR1_9BACT</name>
<keyword evidence="1" id="KW-1133">Transmembrane helix</keyword>
<keyword evidence="4" id="KW-1185">Reference proteome</keyword>
<evidence type="ECO:0000313" key="3">
    <source>
        <dbReference type="EMBL" id="AKD57830.1"/>
    </source>
</evidence>
<dbReference type="Proteomes" id="UP000033054">
    <property type="component" value="Chromosome"/>
</dbReference>
<organism evidence="3 4">
    <name type="scientific">Spirosoma radiotolerans</name>
    <dbReference type="NCBI Taxonomy" id="1379870"/>
    <lineage>
        <taxon>Bacteria</taxon>
        <taxon>Pseudomonadati</taxon>
        <taxon>Bacteroidota</taxon>
        <taxon>Cytophagia</taxon>
        <taxon>Cytophagales</taxon>
        <taxon>Cytophagaceae</taxon>
        <taxon>Spirosoma</taxon>
    </lineage>
</organism>
<reference evidence="3 4" key="1">
    <citation type="journal article" date="2014" name="Curr. Microbiol.">
        <title>Spirosoma radiotolerans sp. nov., a gamma-radiation-resistant bacterium isolated from gamma ray-irradiated soil.</title>
        <authorList>
            <person name="Lee J.J."/>
            <person name="Srinivasan S."/>
            <person name="Lim S."/>
            <person name="Joe M."/>
            <person name="Im S."/>
            <person name="Bae S.I."/>
            <person name="Park K.R."/>
            <person name="Han J.H."/>
            <person name="Park S.H."/>
            <person name="Joo B.M."/>
            <person name="Park S.J."/>
            <person name="Kim M.K."/>
        </authorList>
    </citation>
    <scope>NUCLEOTIDE SEQUENCE [LARGE SCALE GENOMIC DNA]</scope>
    <source>
        <strain evidence="3 4">DG5A</strain>
    </source>
</reference>
<dbReference type="EMBL" id="CP010429">
    <property type="protein sequence ID" value="AKD57830.1"/>
    <property type="molecule type" value="Genomic_DNA"/>
</dbReference>
<sequence length="238" mass="25892">MPFLKESTTMKRLLLILSFCSYHLWAQQVTIPPPVQTENLKPIDSELIPSYHGRYGQQVKTQYTYDGLDVRHAKDLGQYIYASGNPDAIREFNHYISSRHTGGWLIAGGITTAIIGAVIMGSNGPGSDGKFTMQQPIYCPTGYACGGTGISGTVYGGGIAGYQTVTDSQRQNSYAKGGVFMIGGAILAGIGWGLNMPGQHLRRSVQYYNRALRQQGVSWRLTPYSSWSNAGVGLVGHF</sequence>
<accession>A0A0E3ZYR1</accession>
<protein>
    <submittedName>
        <fullName evidence="3">Uncharacterized protein</fullName>
    </submittedName>
</protein>
<proteinExistence type="predicted"/>
<evidence type="ECO:0000256" key="2">
    <source>
        <dbReference type="SAM" id="SignalP"/>
    </source>
</evidence>
<evidence type="ECO:0000256" key="1">
    <source>
        <dbReference type="SAM" id="Phobius"/>
    </source>
</evidence>
<feature type="chain" id="PRO_5002417455" evidence="2">
    <location>
        <begin position="27"/>
        <end position="238"/>
    </location>
</feature>
<dbReference type="HOGENOM" id="CLU_1165248_0_0_10"/>
<feature type="transmembrane region" description="Helical" evidence="1">
    <location>
        <begin position="174"/>
        <end position="194"/>
    </location>
</feature>
<dbReference type="KEGG" id="srd:SD10_25945"/>
<evidence type="ECO:0000313" key="4">
    <source>
        <dbReference type="Proteomes" id="UP000033054"/>
    </source>
</evidence>
<keyword evidence="2" id="KW-0732">Signal</keyword>
<dbReference type="AlphaFoldDB" id="A0A0E3ZYR1"/>
<keyword evidence="1" id="KW-0812">Transmembrane</keyword>
<keyword evidence="1" id="KW-0472">Membrane</keyword>
<feature type="signal peptide" evidence="2">
    <location>
        <begin position="1"/>
        <end position="26"/>
    </location>
</feature>
<dbReference type="PATRIC" id="fig|1379870.5.peg.5608"/>